<gene>
    <name evidence="3" type="ORF">GCK72_007334</name>
</gene>
<proteinExistence type="predicted"/>
<feature type="domain" description="NTF2-like" evidence="2">
    <location>
        <begin position="63"/>
        <end position="203"/>
    </location>
</feature>
<dbReference type="GeneID" id="9826397"/>
<evidence type="ECO:0000313" key="3">
    <source>
        <dbReference type="EMBL" id="KAF1767375.1"/>
    </source>
</evidence>
<keyword evidence="1" id="KW-0732">Signal</keyword>
<dbReference type="AlphaFoldDB" id="A0A6A5HIT1"/>
<dbReference type="RefSeq" id="XP_053590312.1">
    <property type="nucleotide sequence ID" value="XM_053726118.1"/>
</dbReference>
<dbReference type="Proteomes" id="UP000483820">
    <property type="component" value="Chromosome II"/>
</dbReference>
<comment type="caution">
    <text evidence="3">The sequence shown here is derived from an EMBL/GenBank/DDBJ whole genome shotgun (WGS) entry which is preliminary data.</text>
</comment>
<dbReference type="EMBL" id="WUAV01000002">
    <property type="protein sequence ID" value="KAF1767375.1"/>
    <property type="molecule type" value="Genomic_DNA"/>
</dbReference>
<name>A0A6A5HIT1_CAERE</name>
<dbReference type="CTD" id="9826397"/>
<evidence type="ECO:0000259" key="2">
    <source>
        <dbReference type="Pfam" id="PF26529"/>
    </source>
</evidence>
<dbReference type="PANTHER" id="PTHR22743:SF165">
    <property type="entry name" value="BTB AND MATH DOMAIN CONTAINING-RELATED"/>
    <property type="match status" value="1"/>
</dbReference>
<organism evidence="3 4">
    <name type="scientific">Caenorhabditis remanei</name>
    <name type="common">Caenorhabditis vulgaris</name>
    <dbReference type="NCBI Taxonomy" id="31234"/>
    <lineage>
        <taxon>Eukaryota</taxon>
        <taxon>Metazoa</taxon>
        <taxon>Ecdysozoa</taxon>
        <taxon>Nematoda</taxon>
        <taxon>Chromadorea</taxon>
        <taxon>Rhabditida</taxon>
        <taxon>Rhabditina</taxon>
        <taxon>Rhabditomorpha</taxon>
        <taxon>Rhabditoidea</taxon>
        <taxon>Rhabditidae</taxon>
        <taxon>Peloderinae</taxon>
        <taxon>Caenorhabditis</taxon>
    </lineage>
</organism>
<feature type="signal peptide" evidence="1">
    <location>
        <begin position="1"/>
        <end position="22"/>
    </location>
</feature>
<feature type="domain" description="NTF2-like" evidence="2">
    <location>
        <begin position="372"/>
        <end position="481"/>
    </location>
</feature>
<dbReference type="InterPro" id="IPR058879">
    <property type="entry name" value="NTF2-like_dom_nem"/>
</dbReference>
<feature type="chain" id="PRO_5025418387" description="NTF2-like domain-containing protein" evidence="1">
    <location>
        <begin position="23"/>
        <end position="539"/>
    </location>
</feature>
<protein>
    <recommendedName>
        <fullName evidence="2">NTF2-like domain-containing protein</fullName>
    </recommendedName>
</protein>
<evidence type="ECO:0000313" key="4">
    <source>
        <dbReference type="Proteomes" id="UP000483820"/>
    </source>
</evidence>
<accession>A0A6A5HIT1</accession>
<dbReference type="KEGG" id="crq:GCK72_007334"/>
<sequence length="539" mass="62541">MNFRKSRLIIVLFVLLQLIVCSQNHKLSEILKKIGKRYNGNPALEEMLVDLKQMKAFKNRPDEEINDLKDNVAESFALHVLGQSSVKFRWIRSAFALASLMDEDMTAELCGTDIILNKYQFLHYLRRARISIERITDETKYSYEVLLTEKDVLNTIITVDLTSKWGFPAPVIWNVTAKYSTKESQNLYKIKKIVVGGGCMDHGRVNHKYTQSEVRRETLENFQRNNGHVAFRNLTDILLQDPSRVREEATDKIPSLWLEGLDDNPGFLNITVCEYENVDPSIRTKTQFLSWYKRFGQMWHPKENDTDYIRIQPLNVQKAKSTFRITMRLQPGKRDNATTFDFDFKVTIDVNQHGDLKVYITRLEVLCNPMIDYMDESLKAIREVVTENFLESIRTITPPIPWYSSVEFISKFSNNKSIEVSICDVGEKTNLTQIEILLFHRGNVKSVELKLYRIDYDDIPLPALEQSYFRLYTISSYSEKTLKEKLQIAKQYDMDNLKDGVLSRIKNAADIRSVLSYDVNEMDPSVVAALLQKALSYLP</sequence>
<feature type="domain" description="NTF2-like" evidence="2">
    <location>
        <begin position="231"/>
        <end position="370"/>
    </location>
</feature>
<reference evidence="3 4" key="1">
    <citation type="submission" date="2019-12" db="EMBL/GenBank/DDBJ databases">
        <title>Chromosome-level assembly of the Caenorhabditis remanei genome.</title>
        <authorList>
            <person name="Teterina A.A."/>
            <person name="Willis J.H."/>
            <person name="Phillips P.C."/>
        </authorList>
    </citation>
    <scope>NUCLEOTIDE SEQUENCE [LARGE SCALE GENOMIC DNA]</scope>
    <source>
        <strain evidence="3 4">PX506</strain>
        <tissue evidence="3">Whole organism</tissue>
    </source>
</reference>
<dbReference type="Pfam" id="PF26529">
    <property type="entry name" value="NTF2_2"/>
    <property type="match status" value="3"/>
</dbReference>
<evidence type="ECO:0000256" key="1">
    <source>
        <dbReference type="SAM" id="SignalP"/>
    </source>
</evidence>
<dbReference type="PANTHER" id="PTHR22743">
    <property type="entry name" value="MEPRIN/TRAF-LIKE MATH FAMILY-C.ELEGANS"/>
    <property type="match status" value="1"/>
</dbReference>
<dbReference type="InterPro" id="IPR052664">
    <property type="entry name" value="BTB-MATH_domain_protein"/>
</dbReference>